<evidence type="ECO:0000313" key="3">
    <source>
        <dbReference type="EMBL" id="SCU71455.1"/>
    </source>
</evidence>
<dbReference type="VEuPathDB" id="TriTrypDB:TEOVI_000303600"/>
<dbReference type="PANTHER" id="PTHR21574:SF0">
    <property type="entry name" value="CENTROSOMAL PROTEIN OF 120 KDA"/>
    <property type="match status" value="1"/>
</dbReference>
<dbReference type="EMBL" id="CZPT02001628">
    <property type="protein sequence ID" value="SCU71455.1"/>
    <property type="molecule type" value="Genomic_DNA"/>
</dbReference>
<dbReference type="AlphaFoldDB" id="A0A1G4IGD9"/>
<keyword evidence="1" id="KW-0175">Coiled coil</keyword>
<reference evidence="3" key="1">
    <citation type="submission" date="2016-09" db="EMBL/GenBank/DDBJ databases">
        <authorList>
            <person name="Hebert L."/>
            <person name="Moumen B."/>
        </authorList>
    </citation>
    <scope>NUCLEOTIDE SEQUENCE [LARGE SCALE GENOMIC DNA]</scope>
    <source>
        <strain evidence="3">OVI</strain>
    </source>
</reference>
<evidence type="ECO:0000313" key="4">
    <source>
        <dbReference type="Proteomes" id="UP000195570"/>
    </source>
</evidence>
<keyword evidence="4" id="KW-1185">Reference proteome</keyword>
<gene>
    <name evidence="3" type="ORF">TEOVI_000303600</name>
</gene>
<dbReference type="GO" id="GO:0010564">
    <property type="term" value="P:regulation of cell cycle process"/>
    <property type="evidence" value="ECO:0007669"/>
    <property type="project" value="TreeGrafter"/>
</dbReference>
<dbReference type="Proteomes" id="UP000195570">
    <property type="component" value="Unassembled WGS sequence"/>
</dbReference>
<sequence>MDEDMCVAAAAFRGTEEYAAVFDLEVWKAQQQARLRSEINEEKARLQKAVAEEVRKKEAQRISELDALQQELQQLARRLQVREEALHRRISQFEVREAAFEDRRVKVAEQHEQHLLSLETRTRRQREEAATQVDVLKAQLAERDRSVALLEERLSAAESEYDKLQRYVSRVSTSDEDTTRTNALEEQLCAANSAMAKLQLRLKERDSELALASRERDQLKRTCEVYKDQLYQLTKRYNHLQEQCCRRERMRLDEERRRIDDSKRRYGIVEPRMGMETRSPRCYDLLGTLVAGGTSTRRPGDALAHDDCTLLLHELKSDVEKGMQKFGRRGKGVTQTKRRQDLVFAEVVVRQDEEEPLHVEGGSDRVCPVAHGGPAVPDTELDTGYADDFANTTISSLSHREGENHGVAVSTFPGMPIEEGLGQTDVGDISSTYCYADIESWGSGDEETRCRPIERKLRGDAAADLPPLAPAPAISDSFTDRSAAQHVSPPREPMEGPGATSMVSTRDSTRGEMIAFVEKLQENRRKLLDSGVYREDDSIVKEMSDKIALYENFLSQNF</sequence>
<dbReference type="RefSeq" id="XP_067082122.1">
    <property type="nucleotide sequence ID" value="XM_067226021.1"/>
</dbReference>
<dbReference type="SUPFAM" id="SSF57997">
    <property type="entry name" value="Tropomyosin"/>
    <property type="match status" value="1"/>
</dbReference>
<organism evidence="3 4">
    <name type="scientific">Trypanosoma equiperdum</name>
    <dbReference type="NCBI Taxonomy" id="5694"/>
    <lineage>
        <taxon>Eukaryota</taxon>
        <taxon>Discoba</taxon>
        <taxon>Euglenozoa</taxon>
        <taxon>Kinetoplastea</taxon>
        <taxon>Metakinetoplastina</taxon>
        <taxon>Trypanosomatida</taxon>
        <taxon>Trypanosomatidae</taxon>
        <taxon>Trypanosoma</taxon>
    </lineage>
</organism>
<dbReference type="PANTHER" id="PTHR21574">
    <property type="entry name" value="CENTROSOMAL PROTEIN OF 120 KDA"/>
    <property type="match status" value="1"/>
</dbReference>
<protein>
    <submittedName>
        <fullName evidence="3">Uncharacterized protein</fullName>
    </submittedName>
</protein>
<feature type="region of interest" description="Disordered" evidence="2">
    <location>
        <begin position="472"/>
        <end position="508"/>
    </location>
</feature>
<feature type="coiled-coil region" evidence="1">
    <location>
        <begin position="29"/>
        <end position="167"/>
    </location>
</feature>
<comment type="caution">
    <text evidence="3">The sequence shown here is derived from an EMBL/GenBank/DDBJ whole genome shotgun (WGS) entry which is preliminary data.</text>
</comment>
<accession>A0A1G4IGD9</accession>
<dbReference type="GeneID" id="92376976"/>
<evidence type="ECO:0000256" key="1">
    <source>
        <dbReference type="SAM" id="Coils"/>
    </source>
</evidence>
<feature type="coiled-coil region" evidence="1">
    <location>
        <begin position="195"/>
        <end position="265"/>
    </location>
</feature>
<proteinExistence type="predicted"/>
<dbReference type="GO" id="GO:0005815">
    <property type="term" value="C:microtubule organizing center"/>
    <property type="evidence" value="ECO:0007669"/>
    <property type="project" value="TreeGrafter"/>
</dbReference>
<dbReference type="InterPro" id="IPR039893">
    <property type="entry name" value="CEP120-like"/>
</dbReference>
<evidence type="ECO:0000256" key="2">
    <source>
        <dbReference type="SAM" id="MobiDB-lite"/>
    </source>
</evidence>
<name>A0A1G4IGD9_TRYEQ</name>